<keyword evidence="5" id="KW-1185">Reference proteome</keyword>
<dbReference type="PANTHER" id="PTHR10881:SF46">
    <property type="entry name" value="GOLGIN SUBFAMILY A MEMBER 2"/>
    <property type="match status" value="1"/>
</dbReference>
<dbReference type="KEGG" id="dord:106001295"/>
<dbReference type="Pfam" id="PF15070">
    <property type="entry name" value="GOLGA2L5"/>
    <property type="match status" value="1"/>
</dbReference>
<evidence type="ECO:0000259" key="4">
    <source>
        <dbReference type="Pfam" id="PF15070"/>
    </source>
</evidence>
<protein>
    <submittedName>
        <fullName evidence="6">Golgin subfamily A member 2-like</fullName>
    </submittedName>
</protein>
<sequence>MWPPHLPRPSAGMSEQTRREKVAAGKKLLQKYQQRKGPDGPGESKKRKKTKKGGNPKTNTTGDGHPTEGATRDHADPRPPWPLGTGGAALGKSVTGPSHTKAMDGHDQHPELALDSAKFLRLCSEIQQLKQEKEALQDRQEKELETLACAHEALRAELQQHQLSAQRWVEEKLDLQAALAHLQQGAEEAALEQEGLTSSLQAAQQRVEELETKLSAVSTTQSETELNNLELTKALNRVTLQLQQKSRNCEDLEDENTELRDRLDALLTQKANMKIQINKCQRALVERAELERQLKSMRELATTFKLERDSLEKDLRVESSMGKEKAQQLLEEVGRLREEKEQGARQVLALEGELGEMREQLAELQRPAGPSQAEQQLQAQALQLQKELKTLEEQLLLQVEENQSLRVQSLEQQQRLWLLEKKAEEWDQHAEDRRKILETMEKEQETKRRTLVRNRELNEQLAQLQDAWQRLSAEKESLAGLLHTEQQEKKHLQEKLEQREETFKEWKEMAEFKRQEAEELQGRSLAQLQQLRATCEQHLAAYQQLSVEKELQQKQVQSTLEDRTVPPEFQEDRTVPPEFQEDRTVPPKFQEALTCLEATRQENAQLRAQLSLLALSREGGVSRGEDKGEEAAPPAVTVPEDVDNPHTMWDFYCAALSVAESKKVQLSCELQEQQAHCEGLAHLAAQCQRKLEHQALYPKIWNHGVSGEREQDTQEPKKWLKICFTYDMPGQVDNQSQVDDLPRRCSLLSEHISALEEEMASCEEQMAVLGELQREKDERVRRLLQEKTEKKEELQGLLLRLAGQGTEAGDTRPATALTPAAETPADLPGPEETVVKEQQGFEEEQPEDNLEPEQGEAGVSGPSVVDNPTLEQREPPSPDIQQPREPADPGNEHPLPIFYRLMQMMSLT</sequence>
<evidence type="ECO:0000256" key="1">
    <source>
        <dbReference type="ARBA" id="ARBA00023054"/>
    </source>
</evidence>
<dbReference type="InterPro" id="IPR043976">
    <property type="entry name" value="GOLGA_cons_dom"/>
</dbReference>
<feature type="coiled-coil region" evidence="2">
    <location>
        <begin position="440"/>
        <end position="548"/>
    </location>
</feature>
<reference evidence="6" key="1">
    <citation type="submission" date="2025-08" db="UniProtKB">
        <authorList>
            <consortium name="RefSeq"/>
        </authorList>
    </citation>
    <scope>IDENTIFICATION</scope>
    <source>
        <tissue evidence="6">Kidney</tissue>
    </source>
</reference>
<evidence type="ECO:0000313" key="6">
    <source>
        <dbReference type="RefSeq" id="XP_012891854.1"/>
    </source>
</evidence>
<feature type="compositionally biased region" description="Low complexity" evidence="3">
    <location>
        <begin position="55"/>
        <end position="64"/>
    </location>
</feature>
<accession>A0A1S3GUA9</accession>
<feature type="compositionally biased region" description="Basic residues" evidence="3">
    <location>
        <begin position="45"/>
        <end position="54"/>
    </location>
</feature>
<organism evidence="5 6">
    <name type="scientific">Dipodomys ordii</name>
    <name type="common">Ord's kangaroo rat</name>
    <dbReference type="NCBI Taxonomy" id="10020"/>
    <lineage>
        <taxon>Eukaryota</taxon>
        <taxon>Metazoa</taxon>
        <taxon>Chordata</taxon>
        <taxon>Craniata</taxon>
        <taxon>Vertebrata</taxon>
        <taxon>Euteleostomi</taxon>
        <taxon>Mammalia</taxon>
        <taxon>Eutheria</taxon>
        <taxon>Euarchontoglires</taxon>
        <taxon>Glires</taxon>
        <taxon>Rodentia</taxon>
        <taxon>Castorimorpha</taxon>
        <taxon>Heteromyidae</taxon>
        <taxon>Dipodomyinae</taxon>
        <taxon>Dipodomys</taxon>
    </lineage>
</organism>
<dbReference type="GO" id="GO:0005801">
    <property type="term" value="C:cis-Golgi network"/>
    <property type="evidence" value="ECO:0007669"/>
    <property type="project" value="TreeGrafter"/>
</dbReference>
<evidence type="ECO:0000256" key="2">
    <source>
        <dbReference type="SAM" id="Coils"/>
    </source>
</evidence>
<feature type="coiled-coil region" evidence="2">
    <location>
        <begin position="119"/>
        <end position="346"/>
    </location>
</feature>
<dbReference type="InParanoid" id="A0A1S3GUA9"/>
<dbReference type="RefSeq" id="XP_012891854.1">
    <property type="nucleotide sequence ID" value="XM_013036400.1"/>
</dbReference>
<feature type="compositionally biased region" description="Low complexity" evidence="3">
    <location>
        <begin position="802"/>
        <end position="828"/>
    </location>
</feature>
<gene>
    <name evidence="6" type="primary">LOC106001295</name>
</gene>
<name>A0A1S3GUA9_DIPOR</name>
<dbReference type="GO" id="GO:0007030">
    <property type="term" value="P:Golgi organization"/>
    <property type="evidence" value="ECO:0007669"/>
    <property type="project" value="TreeGrafter"/>
</dbReference>
<evidence type="ECO:0000256" key="3">
    <source>
        <dbReference type="SAM" id="MobiDB-lite"/>
    </source>
</evidence>
<feature type="region of interest" description="Disordered" evidence="3">
    <location>
        <begin position="802"/>
        <end position="897"/>
    </location>
</feature>
<feature type="region of interest" description="Disordered" evidence="3">
    <location>
        <begin position="1"/>
        <end position="107"/>
    </location>
</feature>
<evidence type="ECO:0000313" key="5">
    <source>
        <dbReference type="Proteomes" id="UP000081671"/>
    </source>
</evidence>
<dbReference type="AlphaFoldDB" id="A0A1S3GUA9"/>
<dbReference type="GO" id="GO:0032580">
    <property type="term" value="C:Golgi cisterna membrane"/>
    <property type="evidence" value="ECO:0007669"/>
    <property type="project" value="TreeGrafter"/>
</dbReference>
<dbReference type="Proteomes" id="UP000081671">
    <property type="component" value="Unplaced"/>
</dbReference>
<dbReference type="GO" id="GO:0000137">
    <property type="term" value="C:Golgi cis cisterna"/>
    <property type="evidence" value="ECO:0007669"/>
    <property type="project" value="TreeGrafter"/>
</dbReference>
<keyword evidence="1 2" id="KW-0175">Coiled coil</keyword>
<feature type="compositionally biased region" description="Acidic residues" evidence="3">
    <location>
        <begin position="840"/>
        <end position="854"/>
    </location>
</feature>
<feature type="region of interest" description="Disordered" evidence="3">
    <location>
        <begin position="620"/>
        <end position="641"/>
    </location>
</feature>
<dbReference type="GeneID" id="106001295"/>
<proteinExistence type="predicted"/>
<dbReference type="OrthoDB" id="5978643at2759"/>
<dbReference type="PANTHER" id="PTHR10881">
    <property type="entry name" value="GOLGIN SUBFAMILY A MEMBER-RELATED"/>
    <property type="match status" value="1"/>
</dbReference>
<dbReference type="InterPro" id="IPR024858">
    <property type="entry name" value="GOLGA"/>
</dbReference>
<feature type="domain" description="Golgin subfamily A conserved" evidence="4">
    <location>
        <begin position="298"/>
        <end position="805"/>
    </location>
</feature>
<feature type="coiled-coil region" evidence="2">
    <location>
        <begin position="374"/>
        <end position="408"/>
    </location>
</feature>